<dbReference type="InterPro" id="IPR027417">
    <property type="entry name" value="P-loop_NTPase"/>
</dbReference>
<evidence type="ECO:0000256" key="3">
    <source>
        <dbReference type="ARBA" id="ARBA00022840"/>
    </source>
</evidence>
<dbReference type="Gene3D" id="3.40.50.300">
    <property type="entry name" value="P-loop containing nucleotide triphosphate hydrolases"/>
    <property type="match status" value="2"/>
</dbReference>
<keyword evidence="2" id="KW-0547">Nucleotide-binding</keyword>
<name>A0AAP2D9Q9_9BACT</name>
<evidence type="ECO:0000313" key="8">
    <source>
        <dbReference type="Proteomes" id="UP001319180"/>
    </source>
</evidence>
<dbReference type="PANTHER" id="PTHR19211">
    <property type="entry name" value="ATP-BINDING TRANSPORT PROTEIN-RELATED"/>
    <property type="match status" value="1"/>
</dbReference>
<dbReference type="InterPro" id="IPR050611">
    <property type="entry name" value="ABCF"/>
</dbReference>
<keyword evidence="1" id="KW-0677">Repeat</keyword>
<dbReference type="GO" id="GO:0016887">
    <property type="term" value="F:ATP hydrolysis activity"/>
    <property type="evidence" value="ECO:0007669"/>
    <property type="project" value="InterPro"/>
</dbReference>
<keyword evidence="8" id="KW-1185">Reference proteome</keyword>
<dbReference type="Proteomes" id="UP001319180">
    <property type="component" value="Unassembled WGS sequence"/>
</dbReference>
<feature type="domain" description="ABC transporter" evidence="6">
    <location>
        <begin position="2"/>
        <end position="235"/>
    </location>
</feature>
<feature type="compositionally biased region" description="Basic and acidic residues" evidence="5">
    <location>
        <begin position="249"/>
        <end position="265"/>
    </location>
</feature>
<feature type="region of interest" description="Disordered" evidence="5">
    <location>
        <begin position="249"/>
        <end position="273"/>
    </location>
</feature>
<keyword evidence="3 7" id="KW-0067">ATP-binding</keyword>
<dbReference type="AlphaFoldDB" id="A0AAP2D9Q9"/>
<dbReference type="InterPro" id="IPR003439">
    <property type="entry name" value="ABC_transporter-like_ATP-bd"/>
</dbReference>
<dbReference type="SUPFAM" id="SSF52540">
    <property type="entry name" value="P-loop containing nucleoside triphosphate hydrolases"/>
    <property type="match status" value="2"/>
</dbReference>
<organism evidence="7 8">
    <name type="scientific">Dawidia soli</name>
    <dbReference type="NCBI Taxonomy" id="2782352"/>
    <lineage>
        <taxon>Bacteria</taxon>
        <taxon>Pseudomonadati</taxon>
        <taxon>Bacteroidota</taxon>
        <taxon>Cytophagia</taxon>
        <taxon>Cytophagales</taxon>
        <taxon>Chryseotaleaceae</taxon>
        <taxon>Dawidia</taxon>
    </lineage>
</organism>
<dbReference type="SMART" id="SM00382">
    <property type="entry name" value="AAA"/>
    <property type="match status" value="2"/>
</dbReference>
<dbReference type="PROSITE" id="PS50893">
    <property type="entry name" value="ABC_TRANSPORTER_2"/>
    <property type="match status" value="1"/>
</dbReference>
<evidence type="ECO:0000256" key="4">
    <source>
        <dbReference type="SAM" id="Coils"/>
    </source>
</evidence>
<evidence type="ECO:0000259" key="6">
    <source>
        <dbReference type="PROSITE" id="PS50893"/>
    </source>
</evidence>
<accession>A0AAP2D9Q9</accession>
<evidence type="ECO:0000256" key="5">
    <source>
        <dbReference type="SAM" id="MobiDB-lite"/>
    </source>
</evidence>
<evidence type="ECO:0000313" key="7">
    <source>
        <dbReference type="EMBL" id="MBT1687991.1"/>
    </source>
</evidence>
<protein>
    <submittedName>
        <fullName evidence="7">ATP-binding cassette domain-containing protein</fullName>
    </submittedName>
</protein>
<evidence type="ECO:0000256" key="2">
    <source>
        <dbReference type="ARBA" id="ARBA00022741"/>
    </source>
</evidence>
<dbReference type="PANTHER" id="PTHR19211:SF6">
    <property type="entry name" value="BLL7188 PROTEIN"/>
    <property type="match status" value="1"/>
</dbReference>
<dbReference type="RefSeq" id="WP_254091220.1">
    <property type="nucleotide sequence ID" value="NZ_JAHESC010000022.1"/>
</dbReference>
<reference evidence="7 8" key="1">
    <citation type="submission" date="2021-05" db="EMBL/GenBank/DDBJ databases">
        <title>A Polyphasic approach of four new species of the genus Ohtaekwangia: Ohtaekwangia histidinii sp. nov., Ohtaekwangia cretensis sp. nov., Ohtaekwangia indiensis sp. nov., Ohtaekwangia reichenbachii sp. nov. from diverse environment.</title>
        <authorList>
            <person name="Octaviana S."/>
        </authorList>
    </citation>
    <scope>NUCLEOTIDE SEQUENCE [LARGE SCALE GENOMIC DNA]</scope>
    <source>
        <strain evidence="7 8">PWU37</strain>
    </source>
</reference>
<proteinExistence type="predicted"/>
<dbReference type="FunFam" id="3.40.50.300:FF:001320">
    <property type="entry name" value="Heme ABC transporter ATP-binding protein"/>
    <property type="match status" value="1"/>
</dbReference>
<feature type="coiled-coil region" evidence="4">
    <location>
        <begin position="295"/>
        <end position="322"/>
    </location>
</feature>
<gene>
    <name evidence="7" type="ORF">KK078_15585</name>
</gene>
<keyword evidence="4" id="KW-0175">Coiled coil</keyword>
<dbReference type="PROSITE" id="PS00211">
    <property type="entry name" value="ABC_TRANSPORTER_1"/>
    <property type="match status" value="2"/>
</dbReference>
<dbReference type="EMBL" id="JAHESC010000022">
    <property type="protein sequence ID" value="MBT1687991.1"/>
    <property type="molecule type" value="Genomic_DNA"/>
</dbReference>
<sequence>MLTFNRVSYIHPNGDRLFENIDLAIHPHEKIALIGNNGAGKSTLLQLLAGQLRPASGTISLETKPYYIPQHTGQFNDLTVAEALHVDRPLRALQEVMAGRATEEHLAMLNDDWLLEERCRDAFAAWGLEDISLHHTMDTLSGGQKTKVFLAGIAIHRPDIVLLDEPSNHLDATSREQLYRYISITDHGLVVVSHDQTLLRLLPQVYALDRHGLTLYGGNYDFYSEQKKIAEDALQHDLKSKEKALRKAKEVERESLERRQRLDARGKKKQEKAGLPTISMNTFRNNAEKSTSRIKDAHADKVQNIARELNTLRQEIPDLDKMKIDLDDASLHPGKRLLEAHDINVAYRDRPLWRHPLTFSVTSGERVAIVGGNGSGKTTLIRIMLGEIQPTAGTLDRAAVRWVYIDQDYSWIDLRLTVFEQAQRVNDSKLPEHEIKIRLNRFLFSKDAWNKPCHALSGGEKMRLMLCCLTISDQAPDMIVLDEPTNNLDIQNTAILIAAMRDYRGTLIVVSHDRHFLEQVHTEREIVV</sequence>
<dbReference type="GO" id="GO:0005524">
    <property type="term" value="F:ATP binding"/>
    <property type="evidence" value="ECO:0007669"/>
    <property type="project" value="UniProtKB-KW"/>
</dbReference>
<comment type="caution">
    <text evidence="7">The sequence shown here is derived from an EMBL/GenBank/DDBJ whole genome shotgun (WGS) entry which is preliminary data.</text>
</comment>
<dbReference type="Pfam" id="PF00005">
    <property type="entry name" value="ABC_tran"/>
    <property type="match status" value="2"/>
</dbReference>
<dbReference type="InterPro" id="IPR017871">
    <property type="entry name" value="ABC_transporter-like_CS"/>
</dbReference>
<dbReference type="InterPro" id="IPR003593">
    <property type="entry name" value="AAA+_ATPase"/>
</dbReference>
<evidence type="ECO:0000256" key="1">
    <source>
        <dbReference type="ARBA" id="ARBA00022737"/>
    </source>
</evidence>
<dbReference type="CDD" id="cd03221">
    <property type="entry name" value="ABCF_EF-3"/>
    <property type="match status" value="2"/>
</dbReference>